<comment type="caution">
    <text evidence="2">The sequence shown here is derived from an EMBL/GenBank/DDBJ whole genome shotgun (WGS) entry which is preliminary data.</text>
</comment>
<evidence type="ECO:0000313" key="2">
    <source>
        <dbReference type="EMBL" id="MFC4402654.1"/>
    </source>
</evidence>
<protein>
    <submittedName>
        <fullName evidence="2">Glycosyltransferase family 2 protein</fullName>
    </submittedName>
</protein>
<keyword evidence="3" id="KW-1185">Reference proteome</keyword>
<feature type="domain" description="Glycosyltransferase 2-like" evidence="1">
    <location>
        <begin position="7"/>
        <end position="166"/>
    </location>
</feature>
<dbReference type="Pfam" id="PF00535">
    <property type="entry name" value="Glycos_transf_2"/>
    <property type="match status" value="1"/>
</dbReference>
<dbReference type="PANTHER" id="PTHR43685:SF2">
    <property type="entry name" value="GLYCOSYLTRANSFERASE 2-LIKE DOMAIN-CONTAINING PROTEIN"/>
    <property type="match status" value="1"/>
</dbReference>
<proteinExistence type="predicted"/>
<evidence type="ECO:0000259" key="1">
    <source>
        <dbReference type="Pfam" id="PF00535"/>
    </source>
</evidence>
<sequence>MLEPVVSVIIPTYNRPEALAELLASLHQQTFQNFEVIIVNDAGQDVSSIVSLYPDLTSRLINLEENSHHVRARNTALPYVKGEWIMLMDDDDLITPTHIEIMLKEAHGYDLIYSDVEIVNYRKTKQGRVPVSHRLFAYELDLKAMRKFSTYVPSGSMYRASIHKQIGLFDENMRNYWDWDFFLRVADVYRVKRVPVASVLYDFSDSGNNQSKNMDGMRRYLDKLSEKHHLGYLPVKNFFLLLEEPGVKAREAFSKRIWDGVMPPSRYIGD</sequence>
<gene>
    <name evidence="2" type="ORF">ACFOY7_06170</name>
</gene>
<dbReference type="Gene3D" id="3.90.550.10">
    <property type="entry name" value="Spore Coat Polysaccharide Biosynthesis Protein SpsA, Chain A"/>
    <property type="match status" value="1"/>
</dbReference>
<accession>A0ABV8WX81</accession>
<name>A0ABV8WX81_9BACI</name>
<dbReference type="InterPro" id="IPR050834">
    <property type="entry name" value="Glycosyltransf_2"/>
</dbReference>
<dbReference type="InterPro" id="IPR001173">
    <property type="entry name" value="Glyco_trans_2-like"/>
</dbReference>
<evidence type="ECO:0000313" key="3">
    <source>
        <dbReference type="Proteomes" id="UP001595882"/>
    </source>
</evidence>
<dbReference type="InterPro" id="IPR029044">
    <property type="entry name" value="Nucleotide-diphossugar_trans"/>
</dbReference>
<dbReference type="CDD" id="cd00761">
    <property type="entry name" value="Glyco_tranf_GTA_type"/>
    <property type="match status" value="1"/>
</dbReference>
<dbReference type="PANTHER" id="PTHR43685">
    <property type="entry name" value="GLYCOSYLTRANSFERASE"/>
    <property type="match status" value="1"/>
</dbReference>
<dbReference type="SUPFAM" id="SSF53448">
    <property type="entry name" value="Nucleotide-diphospho-sugar transferases"/>
    <property type="match status" value="1"/>
</dbReference>
<dbReference type="Proteomes" id="UP001595882">
    <property type="component" value="Unassembled WGS sequence"/>
</dbReference>
<organism evidence="2 3">
    <name type="scientific">Gracilibacillus xinjiangensis</name>
    <dbReference type="NCBI Taxonomy" id="1193282"/>
    <lineage>
        <taxon>Bacteria</taxon>
        <taxon>Bacillati</taxon>
        <taxon>Bacillota</taxon>
        <taxon>Bacilli</taxon>
        <taxon>Bacillales</taxon>
        <taxon>Bacillaceae</taxon>
        <taxon>Gracilibacillus</taxon>
    </lineage>
</organism>
<dbReference type="RefSeq" id="WP_390250443.1">
    <property type="nucleotide sequence ID" value="NZ_JBHSDT010000004.1"/>
</dbReference>
<dbReference type="EMBL" id="JBHSDT010000004">
    <property type="protein sequence ID" value="MFC4402654.1"/>
    <property type="molecule type" value="Genomic_DNA"/>
</dbReference>
<reference evidence="3" key="1">
    <citation type="journal article" date="2019" name="Int. J. Syst. Evol. Microbiol.">
        <title>The Global Catalogue of Microorganisms (GCM) 10K type strain sequencing project: providing services to taxonomists for standard genome sequencing and annotation.</title>
        <authorList>
            <consortium name="The Broad Institute Genomics Platform"/>
            <consortium name="The Broad Institute Genome Sequencing Center for Infectious Disease"/>
            <person name="Wu L."/>
            <person name="Ma J."/>
        </authorList>
    </citation>
    <scope>NUCLEOTIDE SEQUENCE [LARGE SCALE GENOMIC DNA]</scope>
    <source>
        <strain evidence="3">CCUG 37865</strain>
    </source>
</reference>